<keyword evidence="1" id="KW-0472">Membrane</keyword>
<dbReference type="Pfam" id="PF00646">
    <property type="entry name" value="F-box"/>
    <property type="match status" value="1"/>
</dbReference>
<dbReference type="CDD" id="cd09917">
    <property type="entry name" value="F-box_SF"/>
    <property type="match status" value="1"/>
</dbReference>
<reference evidence="4" key="1">
    <citation type="submission" date="2016-05" db="EMBL/GenBank/DDBJ databases">
        <title>Comparative genomics of biotechnologically important yeasts.</title>
        <authorList>
            <consortium name="DOE Joint Genome Institute"/>
            <person name="Riley R."/>
            <person name="Haridas S."/>
            <person name="Wolfe K.H."/>
            <person name="Lopes M.R."/>
            <person name="Hittinger C.T."/>
            <person name="Goker M."/>
            <person name="Salamov A."/>
            <person name="Wisecaver J."/>
            <person name="Long T.M."/>
            <person name="Aerts A.L."/>
            <person name="Barry K."/>
            <person name="Choi C."/>
            <person name="Clum A."/>
            <person name="Coughlan A.Y."/>
            <person name="Deshpande S."/>
            <person name="Douglass A.P."/>
            <person name="Hanson S.J."/>
            <person name="Klenk H.-P."/>
            <person name="Labutti K."/>
            <person name="Lapidus A."/>
            <person name="Lindquist E."/>
            <person name="Lipzen A."/>
            <person name="Meier-Kolthoff J.P."/>
            <person name="Ohm R.A."/>
            <person name="Otillar R.P."/>
            <person name="Pangilinan J."/>
            <person name="Peng Y."/>
            <person name="Rokas A."/>
            <person name="Rosa C.A."/>
            <person name="Scheuner C."/>
            <person name="Sibirny A.A."/>
            <person name="Slot J.C."/>
            <person name="Stielow J.B."/>
            <person name="Sun H."/>
            <person name="Kurtzman C.P."/>
            <person name="Blackwell M."/>
            <person name="Grigoriev I.V."/>
            <person name="Jeffries T.W."/>
        </authorList>
    </citation>
    <scope>NUCLEOTIDE SEQUENCE [LARGE SCALE GENOMIC DNA]</scope>
    <source>
        <strain evidence="4">NRRL Y-12698</strain>
    </source>
</reference>
<keyword evidence="1" id="KW-1133">Transmembrane helix</keyword>
<name>A0A1E3QVV8_9ASCO</name>
<accession>A0A1E3QVV8</accession>
<keyword evidence="1" id="KW-0812">Transmembrane</keyword>
<keyword evidence="4" id="KW-1185">Reference proteome</keyword>
<dbReference type="InterPro" id="IPR036047">
    <property type="entry name" value="F-box-like_dom_sf"/>
</dbReference>
<dbReference type="RefSeq" id="XP_018987134.1">
    <property type="nucleotide sequence ID" value="XM_019130322.1"/>
</dbReference>
<gene>
    <name evidence="3" type="ORF">BABINDRAFT_165327</name>
</gene>
<feature type="domain" description="F-box" evidence="2">
    <location>
        <begin position="100"/>
        <end position="133"/>
    </location>
</feature>
<feature type="transmembrane region" description="Helical" evidence="1">
    <location>
        <begin position="6"/>
        <end position="24"/>
    </location>
</feature>
<evidence type="ECO:0000259" key="2">
    <source>
        <dbReference type="Pfam" id="PF00646"/>
    </source>
</evidence>
<evidence type="ECO:0000256" key="1">
    <source>
        <dbReference type="SAM" id="Phobius"/>
    </source>
</evidence>
<dbReference type="GeneID" id="30148175"/>
<evidence type="ECO:0000313" key="4">
    <source>
        <dbReference type="Proteomes" id="UP000094336"/>
    </source>
</evidence>
<protein>
    <recommendedName>
        <fullName evidence="2">F-box domain-containing protein</fullName>
    </recommendedName>
</protein>
<evidence type="ECO:0000313" key="3">
    <source>
        <dbReference type="EMBL" id="ODQ81806.1"/>
    </source>
</evidence>
<dbReference type="InterPro" id="IPR001810">
    <property type="entry name" value="F-box_dom"/>
</dbReference>
<proteinExistence type="predicted"/>
<organism evidence="3 4">
    <name type="scientific">Babjeviella inositovora NRRL Y-12698</name>
    <dbReference type="NCBI Taxonomy" id="984486"/>
    <lineage>
        <taxon>Eukaryota</taxon>
        <taxon>Fungi</taxon>
        <taxon>Dikarya</taxon>
        <taxon>Ascomycota</taxon>
        <taxon>Saccharomycotina</taxon>
        <taxon>Pichiomycetes</taxon>
        <taxon>Serinales incertae sedis</taxon>
        <taxon>Babjeviella</taxon>
    </lineage>
</organism>
<dbReference type="AlphaFoldDB" id="A0A1E3QVV8"/>
<dbReference type="Proteomes" id="UP000094336">
    <property type="component" value="Unassembled WGS sequence"/>
</dbReference>
<dbReference type="SUPFAM" id="SSF81383">
    <property type="entry name" value="F-box domain"/>
    <property type="match status" value="1"/>
</dbReference>
<sequence>MIVVEIDLFYILLLFFVICLYFYFNADKGRFKEKEFSLDIADANESTIWDEGDYGQTVNRNETITITSREMEKLFEKWVSTRGKYYENLTKEGHPPHSGLLNLSPDCFTHILFYLNQEDLLNLSVTCKPLYHQVLGKLYSNIHVHDYDNRISRLKSLYASVSKSKLASRTVHGSILNPRSEVLKQGLPILFQGLAYNWTLISPQGFERLANNYHLHSQKVKFIHIEYEFYSAPFLVKIYRNFPHSMIRFPNISAPFEGDTKPLPLDHYYNKVFVNFRRKALWNRLEFLSFNESAMLSFGRFSSDGHLIGADWDSIPDLPPNLKRIELYAIKRYPMSEIFCKWGAQLSVVKYLGVIGNPMDILGQMVDSGGITFIRLDHILMKFTDSPRNMDFSALTLVIHALAAPCLSRIRKLDFIYDSTYQKSDADFLLVDNHNNFIDVETSEYLNSIDQFLLFLGECCVSLDLVSIFSHDRRRNRQFKHVLPNFNLFLLRLPENQLTVLQLLIGCEFSLANFWTGVQHHSQSLKTISWNGNLGRQLLFGNEILSQTSGSSLDHLALDMTNGDLLTSRFIKPNPVENLVEKIFVQEMKMLAKSRGSLNNTLDSILTRGTLQLGCNHEELLSANIIGDSWTLVLQHPLSFPNLLYIVTNGIHLVVYSEFDSVRRVVSVYDPEFSDEMVEHLHTLGSQDKGAVSLDSLVGGSSFLDLVFSVKQDVKEELVMMQKIYVILKELGVKAN</sequence>
<dbReference type="EMBL" id="KV454427">
    <property type="protein sequence ID" value="ODQ81806.1"/>
    <property type="molecule type" value="Genomic_DNA"/>
</dbReference>